<evidence type="ECO:0000313" key="2">
    <source>
        <dbReference type="Proteomes" id="UP000321245"/>
    </source>
</evidence>
<proteinExistence type="predicted"/>
<evidence type="ECO:0000313" key="1">
    <source>
        <dbReference type="EMBL" id="GEM50652.1"/>
    </source>
</evidence>
<dbReference type="Proteomes" id="UP000321245">
    <property type="component" value="Unassembled WGS sequence"/>
</dbReference>
<dbReference type="InterPro" id="IPR029063">
    <property type="entry name" value="SAM-dependent_MTases_sf"/>
</dbReference>
<dbReference type="RefSeq" id="WP_019974067.1">
    <property type="nucleotide sequence ID" value="NZ_KB908291.1"/>
</dbReference>
<name>A0A511NCV6_9FLAO</name>
<dbReference type="EMBL" id="BJXC01000002">
    <property type="protein sequence ID" value="GEM50652.1"/>
    <property type="molecule type" value="Genomic_DNA"/>
</dbReference>
<keyword evidence="2" id="KW-1185">Reference proteome</keyword>
<dbReference type="Gene3D" id="3.40.50.150">
    <property type="entry name" value="Vaccinia Virus protein VP39"/>
    <property type="match status" value="1"/>
</dbReference>
<dbReference type="STRING" id="1218108.GCA_000382425_00556"/>
<reference evidence="1 2" key="1">
    <citation type="submission" date="2019-07" db="EMBL/GenBank/DDBJ databases">
        <title>Whole genome shotgun sequence of Empedobacter brevis NBRC 14943.</title>
        <authorList>
            <person name="Hosoyama A."/>
            <person name="Uohara A."/>
            <person name="Ohji S."/>
            <person name="Ichikawa N."/>
        </authorList>
    </citation>
    <scope>NUCLEOTIDE SEQUENCE [LARGE SCALE GENOMIC DNA]</scope>
    <source>
        <strain evidence="1 2">NBRC 14943</strain>
    </source>
</reference>
<dbReference type="SUPFAM" id="SSF53335">
    <property type="entry name" value="S-adenosyl-L-methionine-dependent methyltransferases"/>
    <property type="match status" value="1"/>
</dbReference>
<evidence type="ECO:0008006" key="3">
    <source>
        <dbReference type="Google" id="ProtNLM"/>
    </source>
</evidence>
<comment type="caution">
    <text evidence="1">The sequence shown here is derived from an EMBL/GenBank/DDBJ whole genome shotgun (WGS) entry which is preliminary data.</text>
</comment>
<accession>A0A511NCV6</accession>
<dbReference type="AlphaFoldDB" id="A0A511NCV6"/>
<sequence>MTDKMYKVYPQKRYNETLALLKQFAKPTDKILDLGIKNPFTDVMLENGFDVKNTNGDDLDYYYKDLQNYDANFVTALEILEHLVNPMEVLRNLPGDKLLATIPMRLWFSPAYRNQNDPRDVHYHEFEDWQFDMLMEKAGWEVKHRHQWTHPSNKLGIRPLLRRITPRYYAIYAERKKDFSY</sequence>
<organism evidence="1 2">
    <name type="scientific">Empedobacter brevis NBRC 14943 = ATCC 43319</name>
    <dbReference type="NCBI Taxonomy" id="1218108"/>
    <lineage>
        <taxon>Bacteria</taxon>
        <taxon>Pseudomonadati</taxon>
        <taxon>Bacteroidota</taxon>
        <taxon>Flavobacteriia</taxon>
        <taxon>Flavobacteriales</taxon>
        <taxon>Weeksellaceae</taxon>
        <taxon>Empedobacter</taxon>
    </lineage>
</organism>
<dbReference type="GeneID" id="84648829"/>
<gene>
    <name evidence="1" type="ORF">EB1_04420</name>
</gene>
<protein>
    <recommendedName>
        <fullName evidence="3">Methyltransferase</fullName>
    </recommendedName>
</protein>